<dbReference type="GeneID" id="3617410"/>
<reference evidence="2 3" key="1">
    <citation type="journal article" date="2005" name="Proc. Natl. Acad. Sci. U.S.A.">
        <title>Whole genome sequence of Staphylococcus saprophyticus reveals the pathogenesis of uncomplicated urinary tract infection.</title>
        <authorList>
            <person name="Kuroda M."/>
            <person name="Yamashita A."/>
            <person name="Hirakawa H."/>
            <person name="Kumano M."/>
            <person name="Morikawa K."/>
            <person name="Higashide M."/>
            <person name="Maruyama A."/>
            <person name="Inose Y."/>
            <person name="Matoba K."/>
            <person name="Toh H."/>
            <person name="Kuhara S."/>
            <person name="Hattori M."/>
            <person name="Ohta T."/>
        </authorList>
    </citation>
    <scope>NUCLEOTIDE SEQUENCE [LARGE SCALE GENOMIC DNA]</scope>
    <source>
        <strain evidence="3">ATCC 15305 / DSM 20229 / NCIMB 8711 / NCTC 7292 / S-41</strain>
        <plasmid evidence="2 3">pSSP1</plasmid>
    </source>
</reference>
<accession>Q49UE3</accession>
<geneLocation type="plasmid" evidence="2 3">
    <name>pSSP1</name>
</geneLocation>
<keyword evidence="2" id="KW-0614">Plasmid</keyword>
<evidence type="ECO:0000313" key="3">
    <source>
        <dbReference type="Proteomes" id="UP000006371"/>
    </source>
</evidence>
<dbReference type="Proteomes" id="UP000006371">
    <property type="component" value="Plasmid pSSP1"/>
</dbReference>
<keyword evidence="1" id="KW-1133">Transmembrane helix</keyword>
<keyword evidence="1" id="KW-0472">Membrane</keyword>
<proteinExistence type="predicted"/>
<protein>
    <submittedName>
        <fullName evidence="2">Uncharacterized protein</fullName>
    </submittedName>
</protein>
<dbReference type="PATRIC" id="fig|342451.11.peg.2471"/>
<name>Q49UE3_STAS1</name>
<feature type="transmembrane region" description="Helical" evidence="1">
    <location>
        <begin position="129"/>
        <end position="147"/>
    </location>
</feature>
<feature type="transmembrane region" description="Helical" evidence="1">
    <location>
        <begin position="66"/>
        <end position="82"/>
    </location>
</feature>
<sequence length="149" mass="16549">MGSNNEVDTKENVSFGFGLGVVFIVASILTFYFYPGLITRMICALFVFIGFFGIGNEFEKMELRTPYKVSLGFSCLILAFWGGEYFSWIFIIFISFSSGIFFSALAEYLMIRGKSKKKTDKGVTEIEGVLSIIGSLCSIIGFIVALLNL</sequence>
<dbReference type="RefSeq" id="WP_011304064.1">
    <property type="nucleotide sequence ID" value="NC_007351.1"/>
</dbReference>
<organism evidence="2 3">
    <name type="scientific">Staphylococcus saprophyticus subsp. saprophyticus (strain ATCC 15305 / DSM 20229 / NCIMB 8711 / NCTC 7292 / S-41)</name>
    <dbReference type="NCBI Taxonomy" id="342451"/>
    <lineage>
        <taxon>Bacteria</taxon>
        <taxon>Bacillati</taxon>
        <taxon>Bacillota</taxon>
        <taxon>Bacilli</taxon>
        <taxon>Bacillales</taxon>
        <taxon>Staphylococcaceae</taxon>
        <taxon>Staphylococcus</taxon>
    </lineage>
</organism>
<feature type="transmembrane region" description="Helical" evidence="1">
    <location>
        <begin position="12"/>
        <end position="31"/>
    </location>
</feature>
<gene>
    <name evidence="2" type="ordered locus">SSPP143</name>
</gene>
<feature type="transmembrane region" description="Helical" evidence="1">
    <location>
        <begin position="88"/>
        <end position="109"/>
    </location>
</feature>
<dbReference type="EMBL" id="AP008935">
    <property type="protein sequence ID" value="BAE19634.1"/>
    <property type="molecule type" value="Genomic_DNA"/>
</dbReference>
<dbReference type="KEGG" id="ssp:SSPP143"/>
<keyword evidence="3" id="KW-1185">Reference proteome</keyword>
<dbReference type="HOGENOM" id="CLU_1748537_0_0_9"/>
<feature type="transmembrane region" description="Helical" evidence="1">
    <location>
        <begin position="37"/>
        <end position="54"/>
    </location>
</feature>
<keyword evidence="1" id="KW-0812">Transmembrane</keyword>
<dbReference type="AlphaFoldDB" id="Q49UE3"/>
<evidence type="ECO:0000256" key="1">
    <source>
        <dbReference type="SAM" id="Phobius"/>
    </source>
</evidence>
<evidence type="ECO:0000313" key="2">
    <source>
        <dbReference type="EMBL" id="BAE19634.1"/>
    </source>
</evidence>